<dbReference type="RefSeq" id="WP_198829100.1">
    <property type="nucleotide sequence ID" value="NZ_CP066308.1"/>
</dbReference>
<reference evidence="2" key="2">
    <citation type="submission" date="2021-04" db="EMBL/GenBank/DDBJ databases">
        <title>Brevibacillus composti FJAT-54423, complete genome.</title>
        <authorList>
            <person name="Tang R."/>
        </authorList>
    </citation>
    <scope>NUCLEOTIDE SEQUENCE</scope>
    <source>
        <strain evidence="2">FJAT-54424</strain>
    </source>
</reference>
<sequence length="168" mass="19775">MQAITLYRKSLGEDVSFEYNIYDNKFSPSNLAVRKVLMAMMDSVRARLTHLEVEYNDRMLADNWGAKRSAEWLVLLGATKENMQENRSGDIVVSRKFRAPMTDESYEFFYTRNDISVFPHYRMQEEEADRIVFYFSRYLQLIAPRRESEAFLAGLEQVQLPYKVVELG</sequence>
<dbReference type="AlphaFoldDB" id="A0A7T5EMX0"/>
<name>A0A7T5EMX0_9BACL</name>
<evidence type="ECO:0000313" key="2">
    <source>
        <dbReference type="EMBL" id="QUO42605.1"/>
    </source>
</evidence>
<evidence type="ECO:0000313" key="3">
    <source>
        <dbReference type="Proteomes" id="UP000595847"/>
    </source>
</evidence>
<dbReference type="EMBL" id="CP073708">
    <property type="protein sequence ID" value="QUO42605.1"/>
    <property type="molecule type" value="Genomic_DNA"/>
</dbReference>
<evidence type="ECO:0000313" key="1">
    <source>
        <dbReference type="EMBL" id="QQE75579.1"/>
    </source>
</evidence>
<organism evidence="1 3">
    <name type="scientific">Brevibacillus composti</name>
    <dbReference type="NCBI Taxonomy" id="2796470"/>
    <lineage>
        <taxon>Bacteria</taxon>
        <taxon>Bacillati</taxon>
        <taxon>Bacillota</taxon>
        <taxon>Bacilli</taxon>
        <taxon>Bacillales</taxon>
        <taxon>Paenibacillaceae</taxon>
        <taxon>Brevibacillus</taxon>
    </lineage>
</organism>
<dbReference type="EMBL" id="CP066308">
    <property type="protein sequence ID" value="QQE75579.1"/>
    <property type="molecule type" value="Genomic_DNA"/>
</dbReference>
<accession>A0A7T5EMX0</accession>
<evidence type="ECO:0000313" key="4">
    <source>
        <dbReference type="Proteomes" id="UP000677234"/>
    </source>
</evidence>
<gene>
    <name evidence="1" type="ORF">JD108_06655</name>
    <name evidence="2" type="ORF">KDJ56_06335</name>
</gene>
<reference evidence="1 3" key="1">
    <citation type="submission" date="2020-12" db="EMBL/GenBank/DDBJ databases">
        <title>strain FJAT-54423T represents a novel species of the genus Brevibacillus.</title>
        <authorList>
            <person name="Tang R."/>
        </authorList>
    </citation>
    <scope>NUCLEOTIDE SEQUENCE [LARGE SCALE GENOMIC DNA]</scope>
    <source>
        <strain evidence="1 3">FJAT-54423</strain>
    </source>
</reference>
<proteinExistence type="predicted"/>
<protein>
    <submittedName>
        <fullName evidence="1">Uncharacterized protein</fullName>
    </submittedName>
</protein>
<dbReference type="KEGG" id="bcop:JD108_06655"/>
<dbReference type="Proteomes" id="UP000677234">
    <property type="component" value="Chromosome"/>
</dbReference>
<dbReference type="Proteomes" id="UP000595847">
    <property type="component" value="Chromosome"/>
</dbReference>
<keyword evidence="4" id="KW-1185">Reference proteome</keyword>